<evidence type="ECO:0000313" key="19">
    <source>
        <dbReference type="EMBL" id="GLK70078.1"/>
    </source>
</evidence>
<evidence type="ECO:0000256" key="13">
    <source>
        <dbReference type="ARBA" id="ARBA00022967"/>
    </source>
</evidence>
<keyword evidence="10" id="KW-1005">Bacterial flagellum biogenesis</keyword>
<dbReference type="FunFam" id="3.40.50.12240:FF:000002">
    <property type="entry name" value="Flagellum-specific ATP synthase FliI"/>
    <property type="match status" value="1"/>
</dbReference>
<dbReference type="NCBIfam" id="TIGR01026">
    <property type="entry name" value="fliI_yscN"/>
    <property type="match status" value="1"/>
</dbReference>
<dbReference type="GO" id="GO:0046933">
    <property type="term" value="F:proton-transporting ATP synthase activity, rotational mechanism"/>
    <property type="evidence" value="ECO:0007669"/>
    <property type="project" value="TreeGrafter"/>
</dbReference>
<protein>
    <recommendedName>
        <fullName evidence="5">Flagellum-specific ATP synthase</fullName>
        <ecNumber evidence="4">7.1.2.2</ecNumber>
    </recommendedName>
</protein>
<dbReference type="InterPro" id="IPR000194">
    <property type="entry name" value="ATPase_F1/V1/A1_a/bsu_nucl-bd"/>
</dbReference>
<dbReference type="SMART" id="SM00382">
    <property type="entry name" value="AAA"/>
    <property type="match status" value="1"/>
</dbReference>
<proteinExistence type="inferred from homology"/>
<evidence type="ECO:0000256" key="9">
    <source>
        <dbReference type="ARBA" id="ARBA00022781"/>
    </source>
</evidence>
<dbReference type="SUPFAM" id="SSF52540">
    <property type="entry name" value="P-loop containing nucleoside triphosphate hydrolases"/>
    <property type="match status" value="1"/>
</dbReference>
<keyword evidence="16" id="KW-0066">ATP synthesis</keyword>
<evidence type="ECO:0000256" key="4">
    <source>
        <dbReference type="ARBA" id="ARBA00012473"/>
    </source>
</evidence>
<evidence type="ECO:0000256" key="1">
    <source>
        <dbReference type="ARBA" id="ARBA00003290"/>
    </source>
</evidence>
<evidence type="ECO:0000256" key="17">
    <source>
        <dbReference type="ARBA" id="ARBA00034006"/>
    </source>
</evidence>
<accession>A0A9W6MXH6</accession>
<evidence type="ECO:0000313" key="20">
    <source>
        <dbReference type="Proteomes" id="UP001143370"/>
    </source>
</evidence>
<dbReference type="PANTHER" id="PTHR15184">
    <property type="entry name" value="ATP SYNTHASE"/>
    <property type="match status" value="1"/>
</dbReference>
<keyword evidence="7" id="KW-0963">Cytoplasm</keyword>
<dbReference type="Pfam" id="PF18269">
    <property type="entry name" value="T3SS_ATPase_C"/>
    <property type="match status" value="1"/>
</dbReference>
<keyword evidence="8" id="KW-0547">Nucleotide-binding</keyword>
<evidence type="ECO:0000256" key="3">
    <source>
        <dbReference type="ARBA" id="ARBA00008936"/>
    </source>
</evidence>
<dbReference type="RefSeq" id="WP_213375790.1">
    <property type="nucleotide sequence ID" value="NZ_BSFJ01000001.1"/>
</dbReference>
<evidence type="ECO:0000256" key="8">
    <source>
        <dbReference type="ARBA" id="ARBA00022741"/>
    </source>
</evidence>
<keyword evidence="14" id="KW-0406">Ion transport</keyword>
<dbReference type="GO" id="GO:0016887">
    <property type="term" value="F:ATP hydrolysis activity"/>
    <property type="evidence" value="ECO:0007669"/>
    <property type="project" value="InterPro"/>
</dbReference>
<dbReference type="GO" id="GO:0005737">
    <property type="term" value="C:cytoplasm"/>
    <property type="evidence" value="ECO:0007669"/>
    <property type="project" value="UniProtKB-SubCell"/>
</dbReference>
<dbReference type="InterPro" id="IPR050053">
    <property type="entry name" value="ATPase_alpha/beta_chains"/>
</dbReference>
<dbReference type="InterPro" id="IPR020003">
    <property type="entry name" value="ATPase_a/bsu_AS"/>
</dbReference>
<dbReference type="InterPro" id="IPR027417">
    <property type="entry name" value="P-loop_NTPase"/>
</dbReference>
<evidence type="ECO:0000256" key="11">
    <source>
        <dbReference type="ARBA" id="ARBA00022840"/>
    </source>
</evidence>
<evidence type="ECO:0000256" key="10">
    <source>
        <dbReference type="ARBA" id="ARBA00022795"/>
    </source>
</evidence>
<dbReference type="PANTHER" id="PTHR15184:SF9">
    <property type="entry name" value="SPI-1 TYPE 3 SECRETION SYSTEM ATPASE"/>
    <property type="match status" value="1"/>
</dbReference>
<keyword evidence="15" id="KW-1006">Bacterial flagellum protein export</keyword>
<dbReference type="GO" id="GO:0030254">
    <property type="term" value="P:protein secretion by the type III secretion system"/>
    <property type="evidence" value="ECO:0007669"/>
    <property type="project" value="InterPro"/>
</dbReference>
<dbReference type="Proteomes" id="UP001143370">
    <property type="component" value="Unassembled WGS sequence"/>
</dbReference>
<sequence>MNALARLEQAVQSSLDDLPFVRVSGMVHEVAPTHLTVAGLSSHLTLGACVGVEAGGRTLLCEVVRLDREGATVKPFDERAAVGIGARAFKARALSFRPHPGWKGRVIGALGQPLDGGGPLPLGDAAQPLDADPPAAMSRARVDTPVRTGVRVIDLFTPLCKGQRIGIFAGSGVGKSTLLAMLAGCQGYDTVVVALVGERGREVREFLDGPLAPNRPRAVVVVATSDESPMMRRLAPRSAFAVAEYFRDRGESVLLIMDSVTRYAHAARDVALAAGEPAVARGYAPSVFSTLPRLLERAGPGPEGSGSISAIFSVLVDGDDHNDPVADAIRGTLDGHIVLDRAIADQGRFPAVNVLRSVSRLADLVWSREERELIRRLRSLIARFEDTSDLRLMGGYQPGSDVELDQAVKIVPRIYEALSQYADAPACRDPFADLAAAIRG</sequence>
<feature type="domain" description="AAA+ ATPase" evidence="18">
    <location>
        <begin position="161"/>
        <end position="344"/>
    </location>
</feature>
<dbReference type="GO" id="GO:0030257">
    <property type="term" value="C:type III protein secretion system complex"/>
    <property type="evidence" value="ECO:0007669"/>
    <property type="project" value="InterPro"/>
</dbReference>
<dbReference type="NCBIfam" id="TIGR03498">
    <property type="entry name" value="FliI_clade3"/>
    <property type="match status" value="1"/>
</dbReference>
<keyword evidence="12" id="KW-0653">Protein transport</keyword>
<evidence type="ECO:0000259" key="18">
    <source>
        <dbReference type="SMART" id="SM00382"/>
    </source>
</evidence>
<dbReference type="Pfam" id="PF00006">
    <property type="entry name" value="ATP-synt_ab"/>
    <property type="match status" value="1"/>
</dbReference>
<name>A0A9W6MXH6_9HYPH</name>
<evidence type="ECO:0000256" key="12">
    <source>
        <dbReference type="ARBA" id="ARBA00022927"/>
    </source>
</evidence>
<keyword evidence="11" id="KW-0067">ATP-binding</keyword>
<dbReference type="GO" id="GO:0044781">
    <property type="term" value="P:bacterial-type flagellum organization"/>
    <property type="evidence" value="ECO:0007669"/>
    <property type="project" value="UniProtKB-KW"/>
</dbReference>
<evidence type="ECO:0000256" key="7">
    <source>
        <dbReference type="ARBA" id="ARBA00022490"/>
    </source>
</evidence>
<evidence type="ECO:0000256" key="2">
    <source>
        <dbReference type="ARBA" id="ARBA00004496"/>
    </source>
</evidence>
<keyword evidence="20" id="KW-1185">Reference proteome</keyword>
<dbReference type="AlphaFoldDB" id="A0A9W6MXH6"/>
<keyword evidence="9" id="KW-0375">Hydrogen ion transport</keyword>
<evidence type="ECO:0000256" key="5">
    <source>
        <dbReference type="ARBA" id="ARBA00020580"/>
    </source>
</evidence>
<comment type="subcellular location">
    <subcellularLocation>
        <location evidence="2">Cytoplasm</location>
    </subcellularLocation>
</comment>
<dbReference type="GO" id="GO:0008564">
    <property type="term" value="F:protein-exporting ATPase activity"/>
    <property type="evidence" value="ECO:0007669"/>
    <property type="project" value="UniProtKB-EC"/>
</dbReference>
<comment type="catalytic activity">
    <reaction evidence="17">
        <text>ATP + H2O + cellular proteinSide 1 = ADP + phosphate + cellular proteinSide 2.</text>
        <dbReference type="EC" id="7.4.2.8"/>
    </reaction>
</comment>
<dbReference type="CDD" id="cd01136">
    <property type="entry name" value="ATPase_flagellum-secretory_path_III"/>
    <property type="match status" value="1"/>
</dbReference>
<evidence type="ECO:0000256" key="15">
    <source>
        <dbReference type="ARBA" id="ARBA00023225"/>
    </source>
</evidence>
<dbReference type="InterPro" id="IPR040627">
    <property type="entry name" value="T3SS_ATPase_C"/>
</dbReference>
<reference evidence="19" key="1">
    <citation type="journal article" date="2014" name="Int. J. Syst. Evol. Microbiol.">
        <title>Complete genome sequence of Corynebacterium casei LMG S-19264T (=DSM 44701T), isolated from a smear-ripened cheese.</title>
        <authorList>
            <consortium name="US DOE Joint Genome Institute (JGI-PGF)"/>
            <person name="Walter F."/>
            <person name="Albersmeier A."/>
            <person name="Kalinowski J."/>
            <person name="Ruckert C."/>
        </authorList>
    </citation>
    <scope>NUCLEOTIDE SEQUENCE</scope>
    <source>
        <strain evidence="19">VKM B-2484</strain>
    </source>
</reference>
<dbReference type="GO" id="GO:0005524">
    <property type="term" value="F:ATP binding"/>
    <property type="evidence" value="ECO:0007669"/>
    <property type="project" value="UniProtKB-KW"/>
</dbReference>
<comment type="similarity">
    <text evidence="3">Belongs to the ATPase alpha/beta chains family.</text>
</comment>
<dbReference type="PROSITE" id="PS00152">
    <property type="entry name" value="ATPASE_ALPHA_BETA"/>
    <property type="match status" value="1"/>
</dbReference>
<dbReference type="InterPro" id="IPR022426">
    <property type="entry name" value="FliI_clade3"/>
</dbReference>
<dbReference type="EC" id="7.1.2.2" evidence="4"/>
<organism evidence="19 20">
    <name type="scientific">Ancylobacter dichloromethanicus</name>
    <dbReference type="NCBI Taxonomy" id="518825"/>
    <lineage>
        <taxon>Bacteria</taxon>
        <taxon>Pseudomonadati</taxon>
        <taxon>Pseudomonadota</taxon>
        <taxon>Alphaproteobacteria</taxon>
        <taxon>Hyphomicrobiales</taxon>
        <taxon>Xanthobacteraceae</taxon>
        <taxon>Ancylobacter</taxon>
    </lineage>
</organism>
<dbReference type="Gene3D" id="3.40.50.12240">
    <property type="match status" value="1"/>
</dbReference>
<dbReference type="GO" id="GO:0009288">
    <property type="term" value="C:bacterial-type flagellum"/>
    <property type="evidence" value="ECO:0007669"/>
    <property type="project" value="InterPro"/>
</dbReference>
<evidence type="ECO:0000256" key="14">
    <source>
        <dbReference type="ARBA" id="ARBA00023065"/>
    </source>
</evidence>
<keyword evidence="13" id="KW-1278">Translocase</keyword>
<evidence type="ECO:0000256" key="6">
    <source>
        <dbReference type="ARBA" id="ARBA00022448"/>
    </source>
</evidence>
<comment type="caution">
    <text evidence="19">The sequence shown here is derived from an EMBL/GenBank/DDBJ whole genome shotgun (WGS) entry which is preliminary data.</text>
</comment>
<comment type="function">
    <text evidence="1">Probable catalytic subunit of a protein translocase for flagellum-specific export, or a proton translocase involved in local circuits at the flagellum.</text>
</comment>
<evidence type="ECO:0000256" key="16">
    <source>
        <dbReference type="ARBA" id="ARBA00023310"/>
    </source>
</evidence>
<dbReference type="InterPro" id="IPR003593">
    <property type="entry name" value="AAA+_ATPase"/>
</dbReference>
<dbReference type="InterPro" id="IPR005714">
    <property type="entry name" value="ATPase_T3SS_FliI/YscN"/>
</dbReference>
<keyword evidence="6" id="KW-0813">Transport</keyword>
<gene>
    <name evidence="19" type="primary">fliI</name>
    <name evidence="19" type="ORF">GCM10017643_01930</name>
</gene>
<dbReference type="EMBL" id="BSFJ01000001">
    <property type="protein sequence ID" value="GLK70078.1"/>
    <property type="molecule type" value="Genomic_DNA"/>
</dbReference>
<reference evidence="19" key="2">
    <citation type="submission" date="2023-01" db="EMBL/GenBank/DDBJ databases">
        <authorList>
            <person name="Sun Q."/>
            <person name="Evtushenko L."/>
        </authorList>
    </citation>
    <scope>NUCLEOTIDE SEQUENCE</scope>
    <source>
        <strain evidence="19">VKM B-2484</strain>
    </source>
</reference>